<dbReference type="Proteomes" id="UP001056500">
    <property type="component" value="Chromosome"/>
</dbReference>
<gene>
    <name evidence="7" type="ORF">NDK47_26665</name>
</gene>
<evidence type="ECO:0000256" key="4">
    <source>
        <dbReference type="ARBA" id="ARBA00022970"/>
    </source>
</evidence>
<evidence type="ECO:0000256" key="3">
    <source>
        <dbReference type="ARBA" id="ARBA00022729"/>
    </source>
</evidence>
<accession>A0ABY4WEQ0</accession>
<keyword evidence="3 5" id="KW-0732">Signal</keyword>
<keyword evidence="2" id="KW-0813">Transport</keyword>
<dbReference type="PANTHER" id="PTHR30483:SF38">
    <property type="entry name" value="BLR7848 PROTEIN"/>
    <property type="match status" value="1"/>
</dbReference>
<comment type="similarity">
    <text evidence="1">Belongs to the leucine-binding protein family.</text>
</comment>
<evidence type="ECO:0000256" key="5">
    <source>
        <dbReference type="SAM" id="SignalP"/>
    </source>
</evidence>
<dbReference type="EMBL" id="CP098755">
    <property type="protein sequence ID" value="USG65638.1"/>
    <property type="molecule type" value="Genomic_DNA"/>
</dbReference>
<evidence type="ECO:0000313" key="7">
    <source>
        <dbReference type="EMBL" id="USG65638.1"/>
    </source>
</evidence>
<feature type="signal peptide" evidence="5">
    <location>
        <begin position="1"/>
        <end position="28"/>
    </location>
</feature>
<dbReference type="SUPFAM" id="SSF53822">
    <property type="entry name" value="Periplasmic binding protein-like I"/>
    <property type="match status" value="1"/>
</dbReference>
<dbReference type="InterPro" id="IPR028081">
    <property type="entry name" value="Leu-bd"/>
</dbReference>
<dbReference type="InterPro" id="IPR028082">
    <property type="entry name" value="Peripla_BP_I"/>
</dbReference>
<keyword evidence="8" id="KW-1185">Reference proteome</keyword>
<organism evidence="7 8">
    <name type="scientific">Brevibacillus ruminantium</name>
    <dbReference type="NCBI Taxonomy" id="2950604"/>
    <lineage>
        <taxon>Bacteria</taxon>
        <taxon>Bacillati</taxon>
        <taxon>Bacillota</taxon>
        <taxon>Bacilli</taxon>
        <taxon>Bacillales</taxon>
        <taxon>Paenibacillaceae</taxon>
        <taxon>Brevibacillus</taxon>
    </lineage>
</organism>
<dbReference type="RefSeq" id="WP_251872725.1">
    <property type="nucleotide sequence ID" value="NZ_CP098755.1"/>
</dbReference>
<dbReference type="PRINTS" id="PR00337">
    <property type="entry name" value="LEUILEVALBP"/>
</dbReference>
<evidence type="ECO:0000259" key="6">
    <source>
        <dbReference type="Pfam" id="PF13458"/>
    </source>
</evidence>
<sequence>MQKRKMTKWLFPLAVASLVLLSACGGGAKPAAETGAAGTGTGAGAGQTAAAGEASKDPIKVGAIFSLTGPNSPLGVPEKQAVEMLVKELNAAGGVDGHPLEVVFEDDKSDNTEAVKAIKKLVSKEKVVAVLGSSGSGPSLGMAEFAAAEKLPMISMAAADQITNPVRAGIFKTPHTDVHGTKRIFKYLQEKGITKIATLNDSNPYGSGWTAQLQKYAPEYGITIVAEEKYGTKDPSMSSQLTKIKGTDAQALIVAGTNPGPATIVKEVKQLNLTIPIISSHGSANSKFLELAGDSAEGVLMVAGKLLVPDQVDGSDPQATIIKKFADGYQAAYNAEPDGFAGYGYDGLNLLVEGLKQAGGDASKLGEVLEKVKYVGVTGEFSFSAEDHNGLTEDSMIMVEVKDGQYQIIK</sequence>
<dbReference type="InterPro" id="IPR000709">
    <property type="entry name" value="Leu_Ile_Val-bd"/>
</dbReference>
<feature type="chain" id="PRO_5047429623" evidence="5">
    <location>
        <begin position="29"/>
        <end position="410"/>
    </location>
</feature>
<keyword evidence="4" id="KW-0029">Amino-acid transport</keyword>
<dbReference type="PANTHER" id="PTHR30483">
    <property type="entry name" value="LEUCINE-SPECIFIC-BINDING PROTEIN"/>
    <property type="match status" value="1"/>
</dbReference>
<dbReference type="Gene3D" id="3.40.50.2300">
    <property type="match status" value="2"/>
</dbReference>
<dbReference type="InterPro" id="IPR051010">
    <property type="entry name" value="BCAA_transport"/>
</dbReference>
<evidence type="ECO:0000256" key="2">
    <source>
        <dbReference type="ARBA" id="ARBA00022448"/>
    </source>
</evidence>
<dbReference type="CDD" id="cd06333">
    <property type="entry name" value="PBP1_ABC_RPA1789-like"/>
    <property type="match status" value="1"/>
</dbReference>
<proteinExistence type="inferred from homology"/>
<evidence type="ECO:0000256" key="1">
    <source>
        <dbReference type="ARBA" id="ARBA00010062"/>
    </source>
</evidence>
<name>A0ABY4WEQ0_9BACL</name>
<dbReference type="PROSITE" id="PS51257">
    <property type="entry name" value="PROKAR_LIPOPROTEIN"/>
    <property type="match status" value="1"/>
</dbReference>
<evidence type="ECO:0000313" key="8">
    <source>
        <dbReference type="Proteomes" id="UP001056500"/>
    </source>
</evidence>
<dbReference type="Pfam" id="PF13458">
    <property type="entry name" value="Peripla_BP_6"/>
    <property type="match status" value="1"/>
</dbReference>
<reference evidence="7" key="1">
    <citation type="submission" date="2022-06" db="EMBL/GenBank/DDBJ databases">
        <title>Genome sequencing of Brevibacillus sp. BB3-R1.</title>
        <authorList>
            <person name="Heo J."/>
            <person name="Lee D."/>
            <person name="Won M."/>
            <person name="Han B.-H."/>
            <person name="Hong S.-B."/>
            <person name="Kwon S.-W."/>
        </authorList>
    </citation>
    <scope>NUCLEOTIDE SEQUENCE</scope>
    <source>
        <strain evidence="7">BB3-R1</strain>
    </source>
</reference>
<protein>
    <submittedName>
        <fullName evidence="7">ABC transporter substrate-binding protein</fullName>
    </submittedName>
</protein>
<feature type="domain" description="Leucine-binding protein" evidence="6">
    <location>
        <begin position="58"/>
        <end position="404"/>
    </location>
</feature>